<evidence type="ECO:0000256" key="2">
    <source>
        <dbReference type="ARBA" id="ARBA00004305"/>
    </source>
</evidence>
<evidence type="ECO:0000313" key="13">
    <source>
        <dbReference type="EMBL" id="KAF2661312.1"/>
    </source>
</evidence>
<reference evidence="13" key="1">
    <citation type="journal article" date="2020" name="Stud. Mycol.">
        <title>101 Dothideomycetes genomes: a test case for predicting lifestyles and emergence of pathogens.</title>
        <authorList>
            <person name="Haridas S."/>
            <person name="Albert R."/>
            <person name="Binder M."/>
            <person name="Bloem J."/>
            <person name="Labutti K."/>
            <person name="Salamov A."/>
            <person name="Andreopoulos B."/>
            <person name="Baker S."/>
            <person name="Barry K."/>
            <person name="Bills G."/>
            <person name="Bluhm B."/>
            <person name="Cannon C."/>
            <person name="Castanera R."/>
            <person name="Culley D."/>
            <person name="Daum C."/>
            <person name="Ezra D."/>
            <person name="Gonzalez J."/>
            <person name="Henrissat B."/>
            <person name="Kuo A."/>
            <person name="Liang C."/>
            <person name="Lipzen A."/>
            <person name="Lutzoni F."/>
            <person name="Magnuson J."/>
            <person name="Mondo S."/>
            <person name="Nolan M."/>
            <person name="Ohm R."/>
            <person name="Pangilinan J."/>
            <person name="Park H.-J."/>
            <person name="Ramirez L."/>
            <person name="Alfaro M."/>
            <person name="Sun H."/>
            <person name="Tritt A."/>
            <person name="Yoshinaga Y."/>
            <person name="Zwiers L.-H."/>
            <person name="Turgeon B."/>
            <person name="Goodwin S."/>
            <person name="Spatafora J."/>
            <person name="Crous P."/>
            <person name="Grigoriev I."/>
        </authorList>
    </citation>
    <scope>NUCLEOTIDE SEQUENCE</scope>
    <source>
        <strain evidence="13">CBS 122681</strain>
    </source>
</reference>
<keyword evidence="8 9" id="KW-0012">Acyltransferase</keyword>
<evidence type="ECO:0000313" key="14">
    <source>
        <dbReference type="Proteomes" id="UP000799324"/>
    </source>
</evidence>
<dbReference type="FunFam" id="3.30.559.10:FF:000007">
    <property type="entry name" value="Dihydrolipoamide acetyltransferase component of pyruvate dehydrogenase complex"/>
    <property type="match status" value="1"/>
</dbReference>
<dbReference type="FunFam" id="2.40.50.100:FF:000013">
    <property type="entry name" value="Dihydrolipoamide acetyltransferase component of pyruvate dehydrogenase complex"/>
    <property type="match status" value="1"/>
</dbReference>
<sequence length="506" mass="54936">MKSVVSREAGRLLSRQSITNRASFSACRHFKSHSIPRQQPRRQFHNSPSLNIVKPYLLADIGEGITECQVIQWFVKPGARVEQFDPICEVQSDKASVEITSRFDGVIKKLYYEADDMAKVGKPLVDIDIQSEISAADEALLSGGAEKQAATESTQTPEPKDEGLEVERNDTKAIAEDAAPPVTPQEHPPEPTEQETKPQRQLGKHATLATPAVRHMVKEYKLNIEDIDGTGKDGRVTKEDVQKHAGSAKQASTAVPASPSQPAPTPVQPVEDHIKQLTPVQAGMFKLMTRSLSIPHFLYTDSVDFTAMNTLRKKFNAHKGTSQRLTPLPFIVKAASLSLQQYPLLNAHLDTSTNADKPQLLVKGQHHIGIAMDSPSGLLVPVVKNVQSHSIESLAAEISRLSQLARDGKLSSADMTGATFTLSNIGSIGGGAVAPVISSPQVAIVGIGKAKAVPAFGENGELVRKEECIFSWSADHRVIDGAMAARCAEAVRHYLENIESMLVRLR</sequence>
<evidence type="ECO:0000256" key="3">
    <source>
        <dbReference type="ARBA" id="ARBA00007317"/>
    </source>
</evidence>
<name>A0A6A6TNH5_9PLEO</name>
<feature type="region of interest" description="Disordered" evidence="10">
    <location>
        <begin position="243"/>
        <end position="269"/>
    </location>
</feature>
<dbReference type="InterPro" id="IPR023213">
    <property type="entry name" value="CAT-like_dom_sf"/>
</dbReference>
<dbReference type="InterPro" id="IPR050743">
    <property type="entry name" value="2-oxoacid_DH_E2_comp"/>
</dbReference>
<comment type="subcellular location">
    <subcellularLocation>
        <location evidence="2">Mitochondrion matrix</location>
    </subcellularLocation>
</comment>
<dbReference type="SUPFAM" id="SSF47005">
    <property type="entry name" value="Peripheral subunit-binding domain of 2-oxo acid dehydrogenase complex"/>
    <property type="match status" value="1"/>
</dbReference>
<dbReference type="OrthoDB" id="15567at2759"/>
<feature type="compositionally biased region" description="Basic and acidic residues" evidence="10">
    <location>
        <begin position="158"/>
        <end position="175"/>
    </location>
</feature>
<keyword evidence="4 9" id="KW-0808">Transferase</keyword>
<dbReference type="Gene3D" id="4.10.320.10">
    <property type="entry name" value="E3-binding domain"/>
    <property type="match status" value="1"/>
</dbReference>
<dbReference type="GO" id="GO:0005759">
    <property type="term" value="C:mitochondrial matrix"/>
    <property type="evidence" value="ECO:0007669"/>
    <property type="project" value="UniProtKB-SubCell"/>
</dbReference>
<dbReference type="InterPro" id="IPR036625">
    <property type="entry name" value="E3-bd_dom_sf"/>
</dbReference>
<dbReference type="PROSITE" id="PS00189">
    <property type="entry name" value="LIPOYL"/>
    <property type="match status" value="1"/>
</dbReference>
<feature type="compositionally biased region" description="Polar residues" evidence="10">
    <location>
        <begin position="249"/>
        <end position="258"/>
    </location>
</feature>
<dbReference type="Gene3D" id="3.30.559.10">
    <property type="entry name" value="Chloramphenicol acetyltransferase-like domain"/>
    <property type="match status" value="1"/>
</dbReference>
<feature type="compositionally biased region" description="Basic and acidic residues" evidence="10">
    <location>
        <begin position="187"/>
        <end position="198"/>
    </location>
</feature>
<evidence type="ECO:0000256" key="10">
    <source>
        <dbReference type="SAM" id="MobiDB-lite"/>
    </source>
</evidence>
<keyword evidence="5 9" id="KW-0450">Lipoyl</keyword>
<keyword evidence="7" id="KW-0496">Mitochondrion</keyword>
<dbReference type="PANTHER" id="PTHR43178">
    <property type="entry name" value="DIHYDROLIPOAMIDE ACETYLTRANSFERASE COMPONENT OF PYRUVATE DEHYDROGENASE COMPLEX"/>
    <property type="match status" value="1"/>
</dbReference>
<protein>
    <recommendedName>
        <fullName evidence="9">Dihydrolipoamide acetyltransferase component of pyruvate dehydrogenase complex</fullName>
        <ecNumber evidence="9">2.3.1.-</ecNumber>
    </recommendedName>
</protein>
<dbReference type="Pfam" id="PF00198">
    <property type="entry name" value="2-oxoacid_dh"/>
    <property type="match status" value="1"/>
</dbReference>
<dbReference type="AlphaFoldDB" id="A0A6A6TNH5"/>
<comment type="cofactor">
    <cofactor evidence="1 9">
        <name>(R)-lipoate</name>
        <dbReference type="ChEBI" id="CHEBI:83088"/>
    </cofactor>
</comment>
<evidence type="ECO:0000256" key="8">
    <source>
        <dbReference type="ARBA" id="ARBA00023315"/>
    </source>
</evidence>
<evidence type="ECO:0000256" key="6">
    <source>
        <dbReference type="ARBA" id="ARBA00022946"/>
    </source>
</evidence>
<dbReference type="Pfam" id="PF00364">
    <property type="entry name" value="Biotin_lipoyl"/>
    <property type="match status" value="1"/>
</dbReference>
<proteinExistence type="inferred from homology"/>
<comment type="similarity">
    <text evidence="3 9">Belongs to the 2-oxoacid dehydrogenase family.</text>
</comment>
<evidence type="ECO:0000256" key="1">
    <source>
        <dbReference type="ARBA" id="ARBA00001938"/>
    </source>
</evidence>
<dbReference type="InterPro" id="IPR004167">
    <property type="entry name" value="PSBD"/>
</dbReference>
<keyword evidence="14" id="KW-1185">Reference proteome</keyword>
<evidence type="ECO:0000256" key="7">
    <source>
        <dbReference type="ARBA" id="ARBA00023128"/>
    </source>
</evidence>
<organism evidence="13 14">
    <name type="scientific">Lophiostoma macrostomum CBS 122681</name>
    <dbReference type="NCBI Taxonomy" id="1314788"/>
    <lineage>
        <taxon>Eukaryota</taxon>
        <taxon>Fungi</taxon>
        <taxon>Dikarya</taxon>
        <taxon>Ascomycota</taxon>
        <taxon>Pezizomycotina</taxon>
        <taxon>Dothideomycetes</taxon>
        <taxon>Pleosporomycetidae</taxon>
        <taxon>Pleosporales</taxon>
        <taxon>Lophiostomataceae</taxon>
        <taxon>Lophiostoma</taxon>
    </lineage>
</organism>
<dbReference type="InterPro" id="IPR003016">
    <property type="entry name" value="2-oxoA_DH_lipoyl-BS"/>
</dbReference>
<dbReference type="GO" id="GO:0045333">
    <property type="term" value="P:cellular respiration"/>
    <property type="evidence" value="ECO:0007669"/>
    <property type="project" value="UniProtKB-ARBA"/>
</dbReference>
<dbReference type="SUPFAM" id="SSF51230">
    <property type="entry name" value="Single hybrid motif"/>
    <property type="match status" value="1"/>
</dbReference>
<dbReference type="Pfam" id="PF02817">
    <property type="entry name" value="E3_binding"/>
    <property type="match status" value="1"/>
</dbReference>
<dbReference type="EC" id="2.3.1.-" evidence="9"/>
<feature type="region of interest" description="Disordered" evidence="10">
    <location>
        <begin position="143"/>
        <end position="213"/>
    </location>
</feature>
<dbReference type="Gene3D" id="2.40.50.100">
    <property type="match status" value="1"/>
</dbReference>
<feature type="domain" description="Lipoyl-binding" evidence="11">
    <location>
        <begin position="49"/>
        <end position="128"/>
    </location>
</feature>
<gene>
    <name evidence="13" type="ORF">K491DRAFT_619391</name>
</gene>
<accession>A0A6A6TNH5</accession>
<evidence type="ECO:0000256" key="4">
    <source>
        <dbReference type="ARBA" id="ARBA00022679"/>
    </source>
</evidence>
<evidence type="ECO:0000256" key="5">
    <source>
        <dbReference type="ARBA" id="ARBA00022823"/>
    </source>
</evidence>
<dbReference type="Proteomes" id="UP000799324">
    <property type="component" value="Unassembled WGS sequence"/>
</dbReference>
<dbReference type="SUPFAM" id="SSF52777">
    <property type="entry name" value="CoA-dependent acyltransferases"/>
    <property type="match status" value="1"/>
</dbReference>
<dbReference type="InterPro" id="IPR011053">
    <property type="entry name" value="Single_hybrid_motif"/>
</dbReference>
<dbReference type="PROSITE" id="PS51826">
    <property type="entry name" value="PSBD"/>
    <property type="match status" value="1"/>
</dbReference>
<dbReference type="EMBL" id="MU004294">
    <property type="protein sequence ID" value="KAF2661312.1"/>
    <property type="molecule type" value="Genomic_DNA"/>
</dbReference>
<evidence type="ECO:0000259" key="11">
    <source>
        <dbReference type="PROSITE" id="PS50968"/>
    </source>
</evidence>
<dbReference type="InterPro" id="IPR001078">
    <property type="entry name" value="2-oxoacid_DH_actylTfrase"/>
</dbReference>
<dbReference type="PROSITE" id="PS50968">
    <property type="entry name" value="BIOTINYL_LIPOYL"/>
    <property type="match status" value="1"/>
</dbReference>
<dbReference type="GO" id="GO:0016407">
    <property type="term" value="F:acetyltransferase activity"/>
    <property type="evidence" value="ECO:0007669"/>
    <property type="project" value="TreeGrafter"/>
</dbReference>
<dbReference type="GO" id="GO:0031405">
    <property type="term" value="F:lipoic acid binding"/>
    <property type="evidence" value="ECO:0007669"/>
    <property type="project" value="TreeGrafter"/>
</dbReference>
<evidence type="ECO:0000256" key="9">
    <source>
        <dbReference type="RuleBase" id="RU003423"/>
    </source>
</evidence>
<dbReference type="CDD" id="cd06849">
    <property type="entry name" value="lipoyl_domain"/>
    <property type="match status" value="1"/>
</dbReference>
<dbReference type="PANTHER" id="PTHR43178:SF5">
    <property type="entry name" value="LIPOAMIDE ACYLTRANSFERASE COMPONENT OF BRANCHED-CHAIN ALPHA-KETO ACID DEHYDROGENASE COMPLEX, MITOCHONDRIAL"/>
    <property type="match status" value="1"/>
</dbReference>
<dbReference type="InterPro" id="IPR000089">
    <property type="entry name" value="Biotin_lipoyl"/>
</dbReference>
<evidence type="ECO:0000259" key="12">
    <source>
        <dbReference type="PROSITE" id="PS51826"/>
    </source>
</evidence>
<feature type="domain" description="Peripheral subunit-binding (PSBD)" evidence="12">
    <location>
        <begin position="208"/>
        <end position="245"/>
    </location>
</feature>
<keyword evidence="6" id="KW-0809">Transit peptide</keyword>